<evidence type="ECO:0000256" key="1">
    <source>
        <dbReference type="ARBA" id="ARBA00022692"/>
    </source>
</evidence>
<dbReference type="SUPFAM" id="SSF103473">
    <property type="entry name" value="MFS general substrate transporter"/>
    <property type="match status" value="1"/>
</dbReference>
<feature type="transmembrane region" description="Helical" evidence="4">
    <location>
        <begin position="149"/>
        <end position="172"/>
    </location>
</feature>
<dbReference type="PROSITE" id="PS50850">
    <property type="entry name" value="MFS"/>
    <property type="match status" value="1"/>
</dbReference>
<dbReference type="InterPro" id="IPR036259">
    <property type="entry name" value="MFS_trans_sf"/>
</dbReference>
<dbReference type="InterPro" id="IPR020846">
    <property type="entry name" value="MFS_dom"/>
</dbReference>
<sequence length="445" mass="45806">MRPEPISPGPAKDVPTSPAAWRIVAVVSIISFVIIGGTLTSLGVFLPRLQADFGLAPDGLGQIAFALLVSMSVTSLLAGWGVDRFGARLTVLCGVIVTASGWAAAGYGTTVPQIVAAMLLVGGGAGAATIVPGIALITRVHDRHRGLALAIFIGSCALASSAVPPLTGLVIAQLGWRAAFFIGSGAIIILCLPLIPLLGRRERVPAAGPAGAAVTPGLRACLTLALRKGDYWRLAVTLTLAQASLNAVLFSVITLLAAQGYEESTAISSYSVANLMGLPALLAGGLLADRFGGKPVLVAAMLMQAFGTFALLGTLRPDTYGVYGLAGFVVLWGFASGLPAQAGPMVLARIVGQQAFATVLGFNMFIVGLLGALAPLGMDWLYWFGDGYFLPILVFSLFTIVAAALVVAIKPERDNAGLNRPAAAHPVQTTPDGLRLHAQGASHDW</sequence>
<feature type="transmembrane region" description="Helical" evidence="4">
    <location>
        <begin position="321"/>
        <end position="343"/>
    </location>
</feature>
<feature type="transmembrane region" description="Helical" evidence="4">
    <location>
        <begin position="355"/>
        <end position="376"/>
    </location>
</feature>
<dbReference type="InterPro" id="IPR011701">
    <property type="entry name" value="MFS"/>
</dbReference>
<evidence type="ECO:0000256" key="2">
    <source>
        <dbReference type="ARBA" id="ARBA00022989"/>
    </source>
</evidence>
<dbReference type="RefSeq" id="WP_311341662.1">
    <property type="nucleotide sequence ID" value="NZ_JAVRHS010000017.1"/>
</dbReference>
<feature type="transmembrane region" description="Helical" evidence="4">
    <location>
        <begin position="388"/>
        <end position="409"/>
    </location>
</feature>
<keyword evidence="7" id="KW-1185">Reference proteome</keyword>
<feature type="transmembrane region" description="Helical" evidence="4">
    <location>
        <begin position="178"/>
        <end position="198"/>
    </location>
</feature>
<comment type="caution">
    <text evidence="6">The sequence shown here is derived from an EMBL/GenBank/DDBJ whole genome shotgun (WGS) entry which is preliminary data.</text>
</comment>
<keyword evidence="3 4" id="KW-0472">Membrane</keyword>
<gene>
    <name evidence="6" type="ORF">RM533_13020</name>
</gene>
<dbReference type="Proteomes" id="UP001259803">
    <property type="component" value="Unassembled WGS sequence"/>
</dbReference>
<accession>A0ABU2ZKG6</accession>
<protein>
    <submittedName>
        <fullName evidence="6">MFS transporter</fullName>
    </submittedName>
</protein>
<evidence type="ECO:0000313" key="7">
    <source>
        <dbReference type="Proteomes" id="UP001259803"/>
    </source>
</evidence>
<feature type="transmembrane region" description="Helical" evidence="4">
    <location>
        <begin position="234"/>
        <end position="258"/>
    </location>
</feature>
<dbReference type="Gene3D" id="1.20.1250.20">
    <property type="entry name" value="MFS general substrate transporter like domains"/>
    <property type="match status" value="2"/>
</dbReference>
<feature type="transmembrane region" description="Helical" evidence="4">
    <location>
        <begin position="21"/>
        <end position="47"/>
    </location>
</feature>
<evidence type="ECO:0000313" key="6">
    <source>
        <dbReference type="EMBL" id="MDT0577087.1"/>
    </source>
</evidence>
<feature type="transmembrane region" description="Helical" evidence="4">
    <location>
        <begin position="295"/>
        <end position="315"/>
    </location>
</feature>
<dbReference type="EMBL" id="JAVRHS010000017">
    <property type="protein sequence ID" value="MDT0577087.1"/>
    <property type="molecule type" value="Genomic_DNA"/>
</dbReference>
<reference evidence="6 7" key="1">
    <citation type="submission" date="2023-09" db="EMBL/GenBank/DDBJ databases">
        <authorList>
            <person name="Rey-Velasco X."/>
        </authorList>
    </citation>
    <scope>NUCLEOTIDE SEQUENCE [LARGE SCALE GENOMIC DNA]</scope>
    <source>
        <strain evidence="6 7">F390</strain>
    </source>
</reference>
<dbReference type="Pfam" id="PF07690">
    <property type="entry name" value="MFS_1"/>
    <property type="match status" value="1"/>
</dbReference>
<feature type="transmembrane region" description="Helical" evidence="4">
    <location>
        <begin position="114"/>
        <end position="137"/>
    </location>
</feature>
<name>A0ABU2ZKG6_9SPHN</name>
<feature type="transmembrane region" description="Helical" evidence="4">
    <location>
        <begin position="89"/>
        <end position="108"/>
    </location>
</feature>
<evidence type="ECO:0000256" key="4">
    <source>
        <dbReference type="SAM" id="Phobius"/>
    </source>
</evidence>
<organism evidence="6 7">
    <name type="scientific">Croceicoccus esteveae</name>
    <dbReference type="NCBI Taxonomy" id="3075597"/>
    <lineage>
        <taxon>Bacteria</taxon>
        <taxon>Pseudomonadati</taxon>
        <taxon>Pseudomonadota</taxon>
        <taxon>Alphaproteobacteria</taxon>
        <taxon>Sphingomonadales</taxon>
        <taxon>Erythrobacteraceae</taxon>
        <taxon>Croceicoccus</taxon>
    </lineage>
</organism>
<keyword evidence="2 4" id="KW-1133">Transmembrane helix</keyword>
<feature type="transmembrane region" description="Helical" evidence="4">
    <location>
        <begin position="270"/>
        <end position="288"/>
    </location>
</feature>
<feature type="domain" description="Major facilitator superfamily (MFS) profile" evidence="5">
    <location>
        <begin position="24"/>
        <end position="414"/>
    </location>
</feature>
<dbReference type="PANTHER" id="PTHR11360:SF290">
    <property type="entry name" value="MONOCARBOXYLATE MFS PERMEASE"/>
    <property type="match status" value="1"/>
</dbReference>
<proteinExistence type="predicted"/>
<evidence type="ECO:0000259" key="5">
    <source>
        <dbReference type="PROSITE" id="PS50850"/>
    </source>
</evidence>
<dbReference type="InterPro" id="IPR050327">
    <property type="entry name" value="Proton-linked_MCT"/>
</dbReference>
<dbReference type="PANTHER" id="PTHR11360">
    <property type="entry name" value="MONOCARBOXYLATE TRANSPORTER"/>
    <property type="match status" value="1"/>
</dbReference>
<evidence type="ECO:0000256" key="3">
    <source>
        <dbReference type="ARBA" id="ARBA00023136"/>
    </source>
</evidence>
<keyword evidence="1 4" id="KW-0812">Transmembrane</keyword>
<feature type="transmembrane region" description="Helical" evidence="4">
    <location>
        <begin position="59"/>
        <end position="82"/>
    </location>
</feature>